<evidence type="ECO:0000256" key="3">
    <source>
        <dbReference type="RuleBase" id="RU000363"/>
    </source>
</evidence>
<dbReference type="GeneID" id="106817127"/>
<name>A0ABM1EYI9_PRICU</name>
<dbReference type="Proteomes" id="UP000695022">
    <property type="component" value="Unplaced"/>
</dbReference>
<dbReference type="Pfam" id="PF00106">
    <property type="entry name" value="adh_short"/>
    <property type="match status" value="1"/>
</dbReference>
<feature type="transmembrane region" description="Helical" evidence="4">
    <location>
        <begin position="280"/>
        <end position="299"/>
    </location>
</feature>
<sequence length="318" mass="34335">MATGGIKDRAVGLLPILLEFVMLLLRVAYECARATIKFFVPLQYKAKRMQGEIVLITGSAAGLGDLLAVRFARLGNTVVLWDVDASGNDAIAALARKEGAKAYAYTVDMANRDAIYAAAAEVRRDVGDVTVLVNNAGVVTGKKLLEADDNLVEKMFAVNTIAHFWTAKAFLPSMLEHNHGHVVTIASSAGLVGVNGLVDYCASKFGAVGFDQALRFELDATGKDGIHSTCICPYFINTGMFDGVNAKFPALCPILEAEYASDKIMEAILTNQKMLLMPRALYWVCTLLLLLPVEAQFYVADFIGISHSMSTFKGHGTK</sequence>
<evidence type="ECO:0000313" key="6">
    <source>
        <dbReference type="RefSeq" id="XP_014677260.1"/>
    </source>
</evidence>
<evidence type="ECO:0000256" key="4">
    <source>
        <dbReference type="SAM" id="Phobius"/>
    </source>
</evidence>
<reference evidence="6" key="1">
    <citation type="submission" date="2025-08" db="UniProtKB">
        <authorList>
            <consortium name="RefSeq"/>
        </authorList>
    </citation>
    <scope>IDENTIFICATION</scope>
</reference>
<evidence type="ECO:0000313" key="5">
    <source>
        <dbReference type="Proteomes" id="UP000695022"/>
    </source>
</evidence>
<dbReference type="PRINTS" id="PR00081">
    <property type="entry name" value="GDHRDH"/>
</dbReference>
<evidence type="ECO:0000256" key="1">
    <source>
        <dbReference type="ARBA" id="ARBA00006484"/>
    </source>
</evidence>
<protein>
    <submittedName>
        <fullName evidence="6">Epidermal retinol dehydrogenase 2-like</fullName>
    </submittedName>
</protein>
<dbReference type="RefSeq" id="XP_014677260.1">
    <property type="nucleotide sequence ID" value="XM_014821774.1"/>
</dbReference>
<dbReference type="PRINTS" id="PR00080">
    <property type="entry name" value="SDRFAMILY"/>
</dbReference>
<keyword evidence="4" id="KW-0812">Transmembrane</keyword>
<dbReference type="PANTHER" id="PTHR24322">
    <property type="entry name" value="PKSB"/>
    <property type="match status" value="1"/>
</dbReference>
<accession>A0ABM1EYI9</accession>
<comment type="similarity">
    <text evidence="1 3">Belongs to the short-chain dehydrogenases/reductases (SDR) family.</text>
</comment>
<dbReference type="InterPro" id="IPR036291">
    <property type="entry name" value="NAD(P)-bd_dom_sf"/>
</dbReference>
<evidence type="ECO:0000256" key="2">
    <source>
        <dbReference type="ARBA" id="ARBA00023002"/>
    </source>
</evidence>
<dbReference type="Gene3D" id="3.40.50.720">
    <property type="entry name" value="NAD(P)-binding Rossmann-like Domain"/>
    <property type="match status" value="1"/>
</dbReference>
<gene>
    <name evidence="6" type="primary">LOC106817127</name>
</gene>
<organism evidence="5 6">
    <name type="scientific">Priapulus caudatus</name>
    <name type="common">Priapulid worm</name>
    <dbReference type="NCBI Taxonomy" id="37621"/>
    <lineage>
        <taxon>Eukaryota</taxon>
        <taxon>Metazoa</taxon>
        <taxon>Ecdysozoa</taxon>
        <taxon>Scalidophora</taxon>
        <taxon>Priapulida</taxon>
        <taxon>Priapulimorpha</taxon>
        <taxon>Priapulimorphida</taxon>
        <taxon>Priapulidae</taxon>
        <taxon>Priapulus</taxon>
    </lineage>
</organism>
<keyword evidence="5" id="KW-1185">Reference proteome</keyword>
<dbReference type="SUPFAM" id="SSF51735">
    <property type="entry name" value="NAD(P)-binding Rossmann-fold domains"/>
    <property type="match status" value="1"/>
</dbReference>
<keyword evidence="2" id="KW-0560">Oxidoreductase</keyword>
<feature type="transmembrane region" description="Helical" evidence="4">
    <location>
        <begin position="12"/>
        <end position="29"/>
    </location>
</feature>
<dbReference type="InterPro" id="IPR002347">
    <property type="entry name" value="SDR_fam"/>
</dbReference>
<dbReference type="CDD" id="cd05339">
    <property type="entry name" value="17beta-HSDXI-like_SDR_c"/>
    <property type="match status" value="1"/>
</dbReference>
<keyword evidence="4" id="KW-1133">Transmembrane helix</keyword>
<keyword evidence="4" id="KW-0472">Membrane</keyword>
<dbReference type="PANTHER" id="PTHR24322:SF736">
    <property type="entry name" value="RETINOL DEHYDROGENASE 10"/>
    <property type="match status" value="1"/>
</dbReference>
<proteinExistence type="inferred from homology"/>